<accession>A0A8H3AMY8</accession>
<reference evidence="1" key="1">
    <citation type="submission" date="2021-01" db="EMBL/GenBank/DDBJ databases">
        <authorList>
            <person name="Kaushik A."/>
        </authorList>
    </citation>
    <scope>NUCLEOTIDE SEQUENCE</scope>
    <source>
        <strain evidence="1">AG3-T5</strain>
    </source>
</reference>
<sequence>MPFIRSYGVSFCRKFKHGRDDQIDIIHQTIVGGTLDGRPDDYIGKDRMYGCTFSGIKEIPTILCIRVHQAPGRSRRSQTRLTFVPYNRHTAARAGIRPSFGSRLQFHHTSTQPVSLIQFVNLNTYRTPLPEYECRILWL</sequence>
<gene>
    <name evidence="1" type="ORF">RDB_LOCUS62959</name>
</gene>
<feature type="non-terminal residue" evidence="1">
    <location>
        <position position="1"/>
    </location>
</feature>
<dbReference type="EMBL" id="CAJMWW010000083">
    <property type="protein sequence ID" value="CAE6429512.1"/>
    <property type="molecule type" value="Genomic_DNA"/>
</dbReference>
<comment type="caution">
    <text evidence="1">The sequence shown here is derived from an EMBL/GenBank/DDBJ whole genome shotgun (WGS) entry which is preliminary data.</text>
</comment>
<name>A0A8H3AMY8_9AGAM</name>
<dbReference type="Proteomes" id="UP000663841">
    <property type="component" value="Unassembled WGS sequence"/>
</dbReference>
<proteinExistence type="predicted"/>
<organism evidence="1 2">
    <name type="scientific">Rhizoctonia solani</name>
    <dbReference type="NCBI Taxonomy" id="456999"/>
    <lineage>
        <taxon>Eukaryota</taxon>
        <taxon>Fungi</taxon>
        <taxon>Dikarya</taxon>
        <taxon>Basidiomycota</taxon>
        <taxon>Agaricomycotina</taxon>
        <taxon>Agaricomycetes</taxon>
        <taxon>Cantharellales</taxon>
        <taxon>Ceratobasidiaceae</taxon>
        <taxon>Rhizoctonia</taxon>
    </lineage>
</organism>
<dbReference type="AlphaFoldDB" id="A0A8H3AMY8"/>
<protein>
    <submittedName>
        <fullName evidence="1">Uncharacterized protein</fullName>
    </submittedName>
</protein>
<evidence type="ECO:0000313" key="2">
    <source>
        <dbReference type="Proteomes" id="UP000663841"/>
    </source>
</evidence>
<evidence type="ECO:0000313" key="1">
    <source>
        <dbReference type="EMBL" id="CAE6429512.1"/>
    </source>
</evidence>